<evidence type="ECO:0000256" key="5">
    <source>
        <dbReference type="SAM" id="Phobius"/>
    </source>
</evidence>
<feature type="transmembrane region" description="Helical" evidence="5">
    <location>
        <begin position="169"/>
        <end position="191"/>
    </location>
</feature>
<comment type="subcellular location">
    <subcellularLocation>
        <location evidence="1">Membrane</location>
        <topology evidence="1">Multi-pass membrane protein</topology>
    </subcellularLocation>
</comment>
<dbReference type="InterPro" id="IPR004481">
    <property type="entry name" value="K/Na/Ca-exchanger"/>
</dbReference>
<dbReference type="AlphaFoldDB" id="A0A5C6ARK7"/>
<feature type="transmembrane region" description="Helical" evidence="5">
    <location>
        <begin position="104"/>
        <end position="120"/>
    </location>
</feature>
<evidence type="ECO:0000313" key="7">
    <source>
        <dbReference type="EMBL" id="TWU01879.1"/>
    </source>
</evidence>
<comment type="caution">
    <text evidence="7">The sequence shown here is derived from an EMBL/GenBank/DDBJ whole genome shotgun (WGS) entry which is preliminary data.</text>
</comment>
<dbReference type="Gene3D" id="1.20.1420.30">
    <property type="entry name" value="NCX, central ion-binding region"/>
    <property type="match status" value="2"/>
</dbReference>
<feature type="domain" description="Sodium/calcium exchanger membrane region" evidence="6">
    <location>
        <begin position="5"/>
        <end position="143"/>
    </location>
</feature>
<proteinExistence type="predicted"/>
<dbReference type="InterPro" id="IPR004837">
    <property type="entry name" value="NaCa_Exmemb"/>
</dbReference>
<dbReference type="GO" id="GO:0008273">
    <property type="term" value="F:calcium, potassium:sodium antiporter activity"/>
    <property type="evidence" value="ECO:0007669"/>
    <property type="project" value="TreeGrafter"/>
</dbReference>
<keyword evidence="3 5" id="KW-1133">Transmembrane helix</keyword>
<feature type="transmembrane region" description="Helical" evidence="5">
    <location>
        <begin position="30"/>
        <end position="49"/>
    </location>
</feature>
<accession>A0A5C6ARK7</accession>
<dbReference type="EMBL" id="SJPM01000002">
    <property type="protein sequence ID" value="TWU01879.1"/>
    <property type="molecule type" value="Genomic_DNA"/>
</dbReference>
<dbReference type="PANTHER" id="PTHR10846">
    <property type="entry name" value="SODIUM/POTASSIUM/CALCIUM EXCHANGER"/>
    <property type="match status" value="1"/>
</dbReference>
<feature type="transmembrane region" description="Helical" evidence="5">
    <location>
        <begin position="206"/>
        <end position="230"/>
    </location>
</feature>
<reference evidence="7 8" key="1">
    <citation type="submission" date="2019-02" db="EMBL/GenBank/DDBJ databases">
        <title>Deep-cultivation of Planctomycetes and their phenomic and genomic characterization uncovers novel biology.</title>
        <authorList>
            <person name="Wiegand S."/>
            <person name="Jogler M."/>
            <person name="Boedeker C."/>
            <person name="Pinto D."/>
            <person name="Vollmers J."/>
            <person name="Rivas-Marin E."/>
            <person name="Kohn T."/>
            <person name="Peeters S.H."/>
            <person name="Heuer A."/>
            <person name="Rast P."/>
            <person name="Oberbeckmann S."/>
            <person name="Bunk B."/>
            <person name="Jeske O."/>
            <person name="Meyerdierks A."/>
            <person name="Storesund J.E."/>
            <person name="Kallscheuer N."/>
            <person name="Luecker S."/>
            <person name="Lage O.M."/>
            <person name="Pohl T."/>
            <person name="Merkel B.J."/>
            <person name="Hornburger P."/>
            <person name="Mueller R.-W."/>
            <person name="Bruemmer F."/>
            <person name="Labrenz M."/>
            <person name="Spormann A.M."/>
            <person name="Op Den Camp H."/>
            <person name="Overmann J."/>
            <person name="Amann R."/>
            <person name="Jetten M.S.M."/>
            <person name="Mascher T."/>
            <person name="Medema M.H."/>
            <person name="Devos D.P."/>
            <person name="Kaster A.-K."/>
            <person name="Ovreas L."/>
            <person name="Rohde M."/>
            <person name="Galperin M.Y."/>
            <person name="Jogler C."/>
        </authorList>
    </citation>
    <scope>NUCLEOTIDE SEQUENCE [LARGE SCALE GENOMIC DNA]</scope>
    <source>
        <strain evidence="7 8">Pla100</strain>
    </source>
</reference>
<evidence type="ECO:0000256" key="4">
    <source>
        <dbReference type="ARBA" id="ARBA00023136"/>
    </source>
</evidence>
<dbReference type="GO" id="GO:0006874">
    <property type="term" value="P:intracellular calcium ion homeostasis"/>
    <property type="evidence" value="ECO:0007669"/>
    <property type="project" value="TreeGrafter"/>
</dbReference>
<feature type="transmembrane region" description="Helical" evidence="5">
    <location>
        <begin position="298"/>
        <end position="316"/>
    </location>
</feature>
<gene>
    <name evidence="7" type="primary">yrbG_2</name>
    <name evidence="7" type="ORF">Pla100_16150</name>
</gene>
<keyword evidence="2 5" id="KW-0812">Transmembrane</keyword>
<dbReference type="GO" id="GO:0005262">
    <property type="term" value="F:calcium channel activity"/>
    <property type="evidence" value="ECO:0007669"/>
    <property type="project" value="TreeGrafter"/>
</dbReference>
<keyword evidence="8" id="KW-1185">Reference proteome</keyword>
<keyword evidence="4 5" id="KW-0472">Membrane</keyword>
<organism evidence="7 8">
    <name type="scientific">Neorhodopirellula pilleata</name>
    <dbReference type="NCBI Taxonomy" id="2714738"/>
    <lineage>
        <taxon>Bacteria</taxon>
        <taxon>Pseudomonadati</taxon>
        <taxon>Planctomycetota</taxon>
        <taxon>Planctomycetia</taxon>
        <taxon>Pirellulales</taxon>
        <taxon>Pirellulaceae</taxon>
        <taxon>Neorhodopirellula</taxon>
    </lineage>
</organism>
<dbReference type="RefSeq" id="WP_146577091.1">
    <property type="nucleotide sequence ID" value="NZ_SJPM01000002.1"/>
</dbReference>
<evidence type="ECO:0000313" key="8">
    <source>
        <dbReference type="Proteomes" id="UP000316213"/>
    </source>
</evidence>
<sequence length="322" mass="33423">MITDILLIAGGMVVLIGGGELLVRSASRLAAALSISPLVIGLTVVAFGTSAPELAVSVQSALAGQPDLAIGNVVGSNIFNILMILGLSAMIVPLAVASSLIRRDLPLMVLASIVFGAMAYDGRISLIDGVLLFTGIVSYTWWCIRQSRRETAAIQDEFAQEYSTPAKSLVVDGILLLIGLVLLAVGSRLLINGSSSIARSFGVSELVIGLTIIAAGTSLPEVITSVMAAIRGERDIAVGNVVGSNLFNIMCVIGLSAIVSPNGVGVTDSAIRFDIPVMILVALVCLPIFLTGRQVSRGEGVLLFAGYIAYTAYLIFEQTASS</sequence>
<name>A0A5C6ARK7_9BACT</name>
<dbReference type="OrthoDB" id="9794225at2"/>
<dbReference type="InterPro" id="IPR044880">
    <property type="entry name" value="NCX_ion-bd_dom_sf"/>
</dbReference>
<feature type="transmembrane region" description="Helical" evidence="5">
    <location>
        <begin position="126"/>
        <end position="144"/>
    </location>
</feature>
<dbReference type="Proteomes" id="UP000316213">
    <property type="component" value="Unassembled WGS sequence"/>
</dbReference>
<dbReference type="GO" id="GO:0005886">
    <property type="term" value="C:plasma membrane"/>
    <property type="evidence" value="ECO:0007669"/>
    <property type="project" value="TreeGrafter"/>
</dbReference>
<dbReference type="PANTHER" id="PTHR10846:SF8">
    <property type="entry name" value="INNER MEMBRANE PROTEIN YRBG"/>
    <property type="match status" value="1"/>
</dbReference>
<evidence type="ECO:0000256" key="3">
    <source>
        <dbReference type="ARBA" id="ARBA00022989"/>
    </source>
</evidence>
<evidence type="ECO:0000256" key="2">
    <source>
        <dbReference type="ARBA" id="ARBA00022692"/>
    </source>
</evidence>
<feature type="domain" description="Sodium/calcium exchanger membrane region" evidence="6">
    <location>
        <begin position="174"/>
        <end position="315"/>
    </location>
</feature>
<protein>
    <submittedName>
        <fullName evidence="7">Inner membrane protein YrbG</fullName>
    </submittedName>
</protein>
<feature type="transmembrane region" description="Helical" evidence="5">
    <location>
        <begin position="69"/>
        <end position="92"/>
    </location>
</feature>
<evidence type="ECO:0000256" key="1">
    <source>
        <dbReference type="ARBA" id="ARBA00004141"/>
    </source>
</evidence>
<feature type="transmembrane region" description="Helical" evidence="5">
    <location>
        <begin position="6"/>
        <end position="23"/>
    </location>
</feature>
<dbReference type="Pfam" id="PF01699">
    <property type="entry name" value="Na_Ca_ex"/>
    <property type="match status" value="2"/>
</dbReference>
<dbReference type="NCBIfam" id="TIGR00367">
    <property type="entry name" value="calcium/sodium antiporter"/>
    <property type="match status" value="1"/>
</dbReference>
<feature type="transmembrane region" description="Helical" evidence="5">
    <location>
        <begin position="237"/>
        <end position="259"/>
    </location>
</feature>
<evidence type="ECO:0000259" key="6">
    <source>
        <dbReference type="Pfam" id="PF01699"/>
    </source>
</evidence>
<feature type="transmembrane region" description="Helical" evidence="5">
    <location>
        <begin position="271"/>
        <end position="291"/>
    </location>
</feature>